<accession>A0A232EGZ2</accession>
<keyword evidence="3" id="KW-1185">Reference proteome</keyword>
<reference evidence="2 3" key="1">
    <citation type="journal article" date="2017" name="Curr. Biol.">
        <title>The Evolution of Venom by Co-option of Single-Copy Genes.</title>
        <authorList>
            <person name="Martinson E.O."/>
            <person name="Mrinalini"/>
            <person name="Kelkar Y.D."/>
            <person name="Chang C.H."/>
            <person name="Werren J.H."/>
        </authorList>
    </citation>
    <scope>NUCLEOTIDE SEQUENCE [LARGE SCALE GENOMIC DNA]</scope>
    <source>
        <strain evidence="2 3">Alberta</strain>
        <tissue evidence="2">Whole body</tissue>
    </source>
</reference>
<organism evidence="2 3">
    <name type="scientific">Trichomalopsis sarcophagae</name>
    <dbReference type="NCBI Taxonomy" id="543379"/>
    <lineage>
        <taxon>Eukaryota</taxon>
        <taxon>Metazoa</taxon>
        <taxon>Ecdysozoa</taxon>
        <taxon>Arthropoda</taxon>
        <taxon>Hexapoda</taxon>
        <taxon>Insecta</taxon>
        <taxon>Pterygota</taxon>
        <taxon>Neoptera</taxon>
        <taxon>Endopterygota</taxon>
        <taxon>Hymenoptera</taxon>
        <taxon>Apocrita</taxon>
        <taxon>Proctotrupomorpha</taxon>
        <taxon>Chalcidoidea</taxon>
        <taxon>Pteromalidae</taxon>
        <taxon>Pteromalinae</taxon>
        <taxon>Trichomalopsis</taxon>
    </lineage>
</organism>
<protein>
    <submittedName>
        <fullName evidence="2">Uncharacterized protein</fullName>
    </submittedName>
</protein>
<proteinExistence type="predicted"/>
<feature type="region of interest" description="Disordered" evidence="1">
    <location>
        <begin position="112"/>
        <end position="135"/>
    </location>
</feature>
<dbReference type="OrthoDB" id="7700589at2759"/>
<dbReference type="AlphaFoldDB" id="A0A232EGZ2"/>
<feature type="compositionally biased region" description="Basic and acidic residues" evidence="1">
    <location>
        <begin position="112"/>
        <end position="121"/>
    </location>
</feature>
<dbReference type="PANTHER" id="PTHR33053">
    <property type="entry name" value="PROTEIN, PUTATIVE-RELATED"/>
    <property type="match status" value="1"/>
</dbReference>
<dbReference type="Proteomes" id="UP000215335">
    <property type="component" value="Unassembled WGS sequence"/>
</dbReference>
<evidence type="ECO:0000313" key="3">
    <source>
        <dbReference type="Proteomes" id="UP000215335"/>
    </source>
</evidence>
<dbReference type="STRING" id="543379.A0A232EGZ2"/>
<comment type="caution">
    <text evidence="2">The sequence shown here is derived from an EMBL/GenBank/DDBJ whole genome shotgun (WGS) entry which is preliminary data.</text>
</comment>
<name>A0A232EGZ2_9HYME</name>
<gene>
    <name evidence="2" type="ORF">TSAR_014619</name>
</gene>
<sequence>MKRKDQSKYEIRKFNPNAIDDDSEYVYFGIEKQLKRIVNPDLYQDKALKLQFHFDGLPLYSSSSKEFWPVLGKVYTNNNLYQPFAIAVHCGKVDKSTCDTEDLKINFDRFSSDSDTDSDHFDDSDESEFSNGADDVTIDCEASGSHKLDIADVNPDLHQDKALKLQFHSDGLSLYSSSSNEFWPVLGKVYTNNNLYQPFAIAVHCGKGKPKCVKLYLKEFTEELNKLLNIGIDIDGKHYTVSVMCMICDRPARAFVKCIKGHTGYYACERCTVNGCRLNNKTVFSLDEGELRSYTSFRNQEKIDHHHDISPLESINPSMDMNFSTIDESIQTSTNRISENYKICS</sequence>
<dbReference type="EMBL" id="NNAY01004635">
    <property type="protein sequence ID" value="OXU17627.1"/>
    <property type="molecule type" value="Genomic_DNA"/>
</dbReference>
<evidence type="ECO:0000313" key="2">
    <source>
        <dbReference type="EMBL" id="OXU17627.1"/>
    </source>
</evidence>
<evidence type="ECO:0000256" key="1">
    <source>
        <dbReference type="SAM" id="MobiDB-lite"/>
    </source>
</evidence>